<dbReference type="GO" id="GO:0050660">
    <property type="term" value="F:flavin adenine dinucleotide binding"/>
    <property type="evidence" value="ECO:0007669"/>
    <property type="project" value="TreeGrafter"/>
</dbReference>
<evidence type="ECO:0000256" key="10">
    <source>
        <dbReference type="RuleBase" id="RU003691"/>
    </source>
</evidence>
<dbReference type="GO" id="GO:0003955">
    <property type="term" value="F:NAD(P)H dehydrogenase (quinone) activity"/>
    <property type="evidence" value="ECO:0007669"/>
    <property type="project" value="TreeGrafter"/>
</dbReference>
<dbReference type="PIRSF" id="PIRSF000350">
    <property type="entry name" value="Mercury_reductase_MerA"/>
    <property type="match status" value="1"/>
</dbReference>
<dbReference type="InterPro" id="IPR012999">
    <property type="entry name" value="Pyr_OxRdtase_I_AS"/>
</dbReference>
<evidence type="ECO:0000256" key="7">
    <source>
        <dbReference type="ARBA" id="ARBA00023284"/>
    </source>
</evidence>
<dbReference type="InterPro" id="IPR036188">
    <property type="entry name" value="FAD/NAD-bd_sf"/>
</dbReference>
<evidence type="ECO:0000259" key="12">
    <source>
        <dbReference type="Pfam" id="PF07992"/>
    </source>
</evidence>
<dbReference type="Gene3D" id="3.30.390.30">
    <property type="match status" value="1"/>
</dbReference>
<keyword evidence="4" id="KW-0521">NADP</keyword>
<keyword evidence="8" id="KW-0520">NAD</keyword>
<feature type="binding site" evidence="8">
    <location>
        <position position="310"/>
    </location>
    <ligand>
        <name>FAD</name>
        <dbReference type="ChEBI" id="CHEBI:57692"/>
    </ligand>
</feature>
<keyword evidence="3 8" id="KW-0274">FAD</keyword>
<dbReference type="PRINTS" id="PR00368">
    <property type="entry name" value="FADPNR"/>
</dbReference>
<evidence type="ECO:0000313" key="14">
    <source>
        <dbReference type="Proteomes" id="UP000425960"/>
    </source>
</evidence>
<reference evidence="13 14" key="1">
    <citation type="submission" date="2019-11" db="EMBL/GenBank/DDBJ databases">
        <title>Comparative genomics of hydrocarbon-degrading Desulfosarcina strains.</title>
        <authorList>
            <person name="Watanabe M."/>
            <person name="Kojima H."/>
            <person name="Fukui M."/>
        </authorList>
    </citation>
    <scope>NUCLEOTIDE SEQUENCE [LARGE SCALE GENOMIC DNA]</scope>
    <source>
        <strain evidence="13 14">28bB2T</strain>
    </source>
</reference>
<feature type="binding site" evidence="8">
    <location>
        <position position="53"/>
    </location>
    <ligand>
        <name>FAD</name>
        <dbReference type="ChEBI" id="CHEBI:57692"/>
    </ligand>
</feature>
<evidence type="ECO:0000256" key="1">
    <source>
        <dbReference type="ARBA" id="ARBA00007532"/>
    </source>
</evidence>
<evidence type="ECO:0000256" key="9">
    <source>
        <dbReference type="PIRSR" id="PIRSR000350-4"/>
    </source>
</evidence>
<evidence type="ECO:0000313" key="13">
    <source>
        <dbReference type="EMBL" id="BBO84445.1"/>
    </source>
</evidence>
<evidence type="ECO:0000259" key="11">
    <source>
        <dbReference type="Pfam" id="PF02852"/>
    </source>
</evidence>
<evidence type="ECO:0000256" key="6">
    <source>
        <dbReference type="ARBA" id="ARBA00023157"/>
    </source>
</evidence>
<organism evidence="13 14">
    <name type="scientific">Desulfosarcina ovata subsp. sediminis</name>
    <dbReference type="NCBI Taxonomy" id="885957"/>
    <lineage>
        <taxon>Bacteria</taxon>
        <taxon>Pseudomonadati</taxon>
        <taxon>Thermodesulfobacteriota</taxon>
        <taxon>Desulfobacteria</taxon>
        <taxon>Desulfobacterales</taxon>
        <taxon>Desulfosarcinaceae</taxon>
        <taxon>Desulfosarcina</taxon>
    </lineage>
</organism>
<dbReference type="InterPro" id="IPR016156">
    <property type="entry name" value="FAD/NAD-linked_Rdtase_dimer_sf"/>
</dbReference>
<accession>A0A5K7ZW11</accession>
<dbReference type="Pfam" id="PF02852">
    <property type="entry name" value="Pyr_redox_dim"/>
    <property type="match status" value="1"/>
</dbReference>
<comment type="similarity">
    <text evidence="1 10">Belongs to the class-I pyridine nucleotide-disulfide oxidoreductase family.</text>
</comment>
<dbReference type="PRINTS" id="PR00411">
    <property type="entry name" value="PNDRDTASEI"/>
</dbReference>
<dbReference type="PANTHER" id="PTHR43014">
    <property type="entry name" value="MERCURIC REDUCTASE"/>
    <property type="match status" value="1"/>
</dbReference>
<dbReference type="Pfam" id="PF07992">
    <property type="entry name" value="Pyr_redox_2"/>
    <property type="match status" value="1"/>
</dbReference>
<dbReference type="RefSeq" id="WP_155324369.1">
    <property type="nucleotide sequence ID" value="NZ_AP021876.1"/>
</dbReference>
<dbReference type="SUPFAM" id="SSF51905">
    <property type="entry name" value="FAD/NAD(P)-binding domain"/>
    <property type="match status" value="1"/>
</dbReference>
<dbReference type="PANTHER" id="PTHR43014:SF2">
    <property type="entry name" value="MERCURIC REDUCTASE"/>
    <property type="match status" value="1"/>
</dbReference>
<feature type="binding site" evidence="8">
    <location>
        <begin position="142"/>
        <end position="144"/>
    </location>
    <ligand>
        <name>FAD</name>
        <dbReference type="ChEBI" id="CHEBI:57692"/>
    </ligand>
</feature>
<evidence type="ECO:0000256" key="8">
    <source>
        <dbReference type="PIRSR" id="PIRSR000350-3"/>
    </source>
</evidence>
<dbReference type="KEGG" id="dov:DSCO28_50110"/>
<keyword evidence="6" id="KW-1015">Disulfide bond</keyword>
<keyword evidence="2 10" id="KW-0285">Flavoprotein</keyword>
<dbReference type="AlphaFoldDB" id="A0A5K7ZW11"/>
<gene>
    <name evidence="13" type="ORF">DSCO28_50110</name>
</gene>
<dbReference type="InterPro" id="IPR004099">
    <property type="entry name" value="Pyr_nucl-diS_OxRdtase_dimer"/>
</dbReference>
<name>A0A5K7ZW11_9BACT</name>
<dbReference type="EMBL" id="AP021876">
    <property type="protein sequence ID" value="BBO84445.1"/>
    <property type="molecule type" value="Genomic_DNA"/>
</dbReference>
<evidence type="ECO:0000256" key="2">
    <source>
        <dbReference type="ARBA" id="ARBA00022630"/>
    </source>
</evidence>
<dbReference type="GO" id="GO:0016668">
    <property type="term" value="F:oxidoreductase activity, acting on a sulfur group of donors, NAD(P) as acceptor"/>
    <property type="evidence" value="ECO:0007669"/>
    <property type="project" value="InterPro"/>
</dbReference>
<dbReference type="InterPro" id="IPR023753">
    <property type="entry name" value="FAD/NAD-binding_dom"/>
</dbReference>
<comment type="cofactor">
    <cofactor evidence="8">
        <name>FAD</name>
        <dbReference type="ChEBI" id="CHEBI:57692"/>
    </cofactor>
    <text evidence="8">Binds 1 FAD per subunit.</text>
</comment>
<evidence type="ECO:0000256" key="4">
    <source>
        <dbReference type="ARBA" id="ARBA00022857"/>
    </source>
</evidence>
<sequence length="492" mass="52494">MAVYDYDIGIIGGGAAGLTVASGAAQLGAKTLLVEKEPALGGDCLHYGCVPSKTLIHSARVYHQIKHADRFGLPVVDVPPVDFSRIARRIQDVIAVIQRHDSEERFCRLGAKVVFGSVFFRDAHTVDLNGGRVSAKTWVVATGSSPAVPPIPGLAAVDFLTNRQIFSLETRPGSMIILGAGPIGIEMAQAFNRLGTKVTVVGRSGQILSREDRDMADAVQARLAAEGVSFYLGASVQRVSPDGARKCVRLQLDSGGNIDIRADALLVALGRRPNVEDLQLDAAGVTVEPVGIVVDPRLRTRQKHIFAAGDVNGGFQFTHAAGYEGGIVVSNAVLHLPRKVDYTWLPWCTYTDPELASIGMNERRARAAGIDCTVLTESFRANDRALTEGETDGRIKLILDKKEKPLGVQILGPRAGDLIAEWVVALNGGVKLSSLASAVHPYPTLAEINKRVAGNLFSPKIFSETVQKGLKLFFNLKGRACAPSPGDGPAES</sequence>
<dbReference type="SUPFAM" id="SSF55424">
    <property type="entry name" value="FAD/NAD-linked reductases, dimerisation (C-terminal) domain"/>
    <property type="match status" value="1"/>
</dbReference>
<dbReference type="PROSITE" id="PS00076">
    <property type="entry name" value="PYRIDINE_REDOX_1"/>
    <property type="match status" value="1"/>
</dbReference>
<keyword evidence="5 10" id="KW-0560">Oxidoreductase</keyword>
<evidence type="ECO:0000256" key="5">
    <source>
        <dbReference type="ARBA" id="ARBA00023002"/>
    </source>
</evidence>
<dbReference type="Proteomes" id="UP000425960">
    <property type="component" value="Chromosome"/>
</dbReference>
<feature type="domain" description="FAD/NAD(P)-binding" evidence="12">
    <location>
        <begin position="6"/>
        <end position="325"/>
    </location>
</feature>
<dbReference type="Gene3D" id="3.50.50.60">
    <property type="entry name" value="FAD/NAD(P)-binding domain"/>
    <property type="match status" value="2"/>
</dbReference>
<feature type="disulfide bond" description="Redox-active" evidence="9">
    <location>
        <begin position="44"/>
        <end position="49"/>
    </location>
</feature>
<evidence type="ECO:0000256" key="3">
    <source>
        <dbReference type="ARBA" id="ARBA00022827"/>
    </source>
</evidence>
<dbReference type="FunFam" id="3.30.390.30:FF:000001">
    <property type="entry name" value="Dihydrolipoyl dehydrogenase"/>
    <property type="match status" value="1"/>
</dbReference>
<keyword evidence="8" id="KW-0547">Nucleotide-binding</keyword>
<feature type="domain" description="Pyridine nucleotide-disulphide oxidoreductase dimerisation" evidence="11">
    <location>
        <begin position="346"/>
        <end position="448"/>
    </location>
</feature>
<feature type="binding site" evidence="8">
    <location>
        <begin position="179"/>
        <end position="186"/>
    </location>
    <ligand>
        <name>NAD(+)</name>
        <dbReference type="ChEBI" id="CHEBI:57540"/>
    </ligand>
</feature>
<protein>
    <submittedName>
        <fullName evidence="13">Mercuric reductase</fullName>
    </submittedName>
</protein>
<keyword evidence="7 10" id="KW-0676">Redox-active center</keyword>
<feature type="binding site" evidence="8">
    <location>
        <position position="270"/>
    </location>
    <ligand>
        <name>NAD(+)</name>
        <dbReference type="ChEBI" id="CHEBI:57540"/>
    </ligand>
</feature>
<dbReference type="InterPro" id="IPR001100">
    <property type="entry name" value="Pyr_nuc-diS_OxRdtase"/>
</dbReference>
<proteinExistence type="inferred from homology"/>